<reference evidence="9" key="1">
    <citation type="submission" date="2016-01" db="EMBL/GenBank/DDBJ databases">
        <authorList>
            <person name="Mitreva M."/>
            <person name="Pepin K.H."/>
            <person name="Mihindukulasuriya K.A."/>
            <person name="Fulton R."/>
            <person name="Fronick C."/>
            <person name="O'Laughlin M."/>
            <person name="Miner T."/>
            <person name="Herter B."/>
            <person name="Rosa B.A."/>
            <person name="Cordes M."/>
            <person name="Tomlinson C."/>
            <person name="Wollam A."/>
            <person name="Palsikar V.B."/>
            <person name="Mardis E.R."/>
            <person name="Wilson R.K."/>
        </authorList>
    </citation>
    <scope>NUCLEOTIDE SEQUENCE [LARGE SCALE GENOMIC DNA]</scope>
    <source>
        <strain evidence="9">KA00182</strain>
    </source>
</reference>
<dbReference type="InterPro" id="IPR036259">
    <property type="entry name" value="MFS_trans_sf"/>
</dbReference>
<feature type="transmembrane region" description="Helical" evidence="6">
    <location>
        <begin position="255"/>
        <end position="278"/>
    </location>
</feature>
<proteinExistence type="predicted"/>
<feature type="transmembrane region" description="Helical" evidence="6">
    <location>
        <begin position="159"/>
        <end position="179"/>
    </location>
</feature>
<dbReference type="PROSITE" id="PS50850">
    <property type="entry name" value="MFS"/>
    <property type="match status" value="1"/>
</dbReference>
<keyword evidence="5 6" id="KW-0472">Membrane</keyword>
<dbReference type="Gene3D" id="1.20.1720.10">
    <property type="entry name" value="Multidrug resistance protein D"/>
    <property type="match status" value="1"/>
</dbReference>
<keyword evidence="4 6" id="KW-1133">Transmembrane helix</keyword>
<feature type="transmembrane region" description="Helical" evidence="6">
    <location>
        <begin position="315"/>
        <end position="336"/>
    </location>
</feature>
<feature type="transmembrane region" description="Helical" evidence="6">
    <location>
        <begin position="95"/>
        <end position="119"/>
    </location>
</feature>
<dbReference type="CDD" id="cd17321">
    <property type="entry name" value="MFS_MMR_MDR_like"/>
    <property type="match status" value="1"/>
</dbReference>
<evidence type="ECO:0000256" key="6">
    <source>
        <dbReference type="SAM" id="Phobius"/>
    </source>
</evidence>
<dbReference type="InterPro" id="IPR011701">
    <property type="entry name" value="MFS"/>
</dbReference>
<feature type="transmembrane region" description="Helical" evidence="6">
    <location>
        <begin position="131"/>
        <end position="153"/>
    </location>
</feature>
<keyword evidence="2" id="KW-0813">Transport</keyword>
<dbReference type="GO" id="GO:0005886">
    <property type="term" value="C:plasma membrane"/>
    <property type="evidence" value="ECO:0007669"/>
    <property type="project" value="UniProtKB-SubCell"/>
</dbReference>
<evidence type="ECO:0000256" key="4">
    <source>
        <dbReference type="ARBA" id="ARBA00022989"/>
    </source>
</evidence>
<feature type="transmembrane region" description="Helical" evidence="6">
    <location>
        <begin position="284"/>
        <end position="303"/>
    </location>
</feature>
<dbReference type="PANTHER" id="PTHR42718">
    <property type="entry name" value="MAJOR FACILITATOR SUPERFAMILY MULTIDRUG TRANSPORTER MFSC"/>
    <property type="match status" value="1"/>
</dbReference>
<evidence type="ECO:0000313" key="8">
    <source>
        <dbReference type="EMBL" id="KXB93015.1"/>
    </source>
</evidence>
<dbReference type="InterPro" id="IPR020846">
    <property type="entry name" value="MFS_dom"/>
</dbReference>
<feature type="transmembrane region" description="Helical" evidence="6">
    <location>
        <begin position="43"/>
        <end position="61"/>
    </location>
</feature>
<comment type="subcellular location">
    <subcellularLocation>
        <location evidence="1">Cell membrane</location>
        <topology evidence="1">Multi-pass membrane protein</topology>
    </subcellularLocation>
</comment>
<feature type="transmembrane region" description="Helical" evidence="6">
    <location>
        <begin position="342"/>
        <end position="361"/>
    </location>
</feature>
<organism evidence="8 9">
    <name type="scientific">Megasphaera hutchinsoni</name>
    <dbReference type="NCBI Taxonomy" id="1588748"/>
    <lineage>
        <taxon>Bacteria</taxon>
        <taxon>Bacillati</taxon>
        <taxon>Bacillota</taxon>
        <taxon>Negativicutes</taxon>
        <taxon>Veillonellales</taxon>
        <taxon>Veillonellaceae</taxon>
        <taxon>Megasphaera</taxon>
    </lineage>
</organism>
<evidence type="ECO:0000256" key="3">
    <source>
        <dbReference type="ARBA" id="ARBA00022692"/>
    </source>
</evidence>
<dbReference type="AlphaFoldDB" id="A0A134CLF7"/>
<feature type="transmembrane region" description="Helical" evidence="6">
    <location>
        <begin position="422"/>
        <end position="443"/>
    </location>
</feature>
<dbReference type="Pfam" id="PF07690">
    <property type="entry name" value="MFS_1"/>
    <property type="match status" value="2"/>
</dbReference>
<feature type="transmembrane region" description="Helical" evidence="6">
    <location>
        <begin position="217"/>
        <end position="234"/>
    </location>
</feature>
<feature type="transmembrane region" description="Helical" evidence="6">
    <location>
        <begin position="191"/>
        <end position="211"/>
    </location>
</feature>
<sequence length="445" mass="48189">MSEEKRIFLSIRMISFSGSLVTTALTVVAPIIGICLHIETEQVSWILAAILIPSAALLLPLGRLSDLYGRQRLYTHSLLMYALTSALAAFTPNLAFLLCCCIGQGIALAGIFVSYIPLLLANIPFREHGKYLGACVSMTYLGLALGPVIGGLIADTIGWRYVFIFAALFSLGAYIVMLPVHREWYSPTAPFVNAISTLLVVLGLLFFLGGLSLYASHPYYLPLGFFLLIAFILHEYRSKHPLLPLFLFKNKQFSFANITAFIQYSATYGLTFLLSLYLQLIHDISPSTTGLILLIQPLLMSLFSTPAGIASDKYGCLIISTLGMILSTLGLLGFAFIPQCSIPLIIIFLCFTGAGSALFGAPNNKAIMQAVSHEHHSLAASTLALSRTVGQSLSLALVTYILAGFALQTTNNALVLSAALHLLYILFAGLSLLGTIISMYVLVKR</sequence>
<dbReference type="Proteomes" id="UP000070160">
    <property type="component" value="Unassembled WGS sequence"/>
</dbReference>
<gene>
    <name evidence="8" type="ORF">HMPREF3182_00152</name>
</gene>
<accession>A0A134CLF7</accession>
<evidence type="ECO:0000259" key="7">
    <source>
        <dbReference type="PROSITE" id="PS50850"/>
    </source>
</evidence>
<dbReference type="Gene3D" id="1.20.1250.20">
    <property type="entry name" value="MFS general substrate transporter like domains"/>
    <property type="match status" value="1"/>
</dbReference>
<name>A0A134CLF7_9FIRM</name>
<dbReference type="STRING" id="1588748.HMPREF3182_00152"/>
<protein>
    <submittedName>
        <fullName evidence="8">Transporter, major facilitator family protein</fullName>
    </submittedName>
</protein>
<feature type="transmembrane region" description="Helical" evidence="6">
    <location>
        <begin position="382"/>
        <end position="402"/>
    </location>
</feature>
<keyword evidence="9" id="KW-1185">Reference proteome</keyword>
<dbReference type="PANTHER" id="PTHR42718:SF9">
    <property type="entry name" value="MAJOR FACILITATOR SUPERFAMILY MULTIDRUG TRANSPORTER MFSC"/>
    <property type="match status" value="1"/>
</dbReference>
<feature type="transmembrane region" description="Helical" evidence="6">
    <location>
        <begin position="7"/>
        <end position="31"/>
    </location>
</feature>
<feature type="transmembrane region" description="Helical" evidence="6">
    <location>
        <begin position="73"/>
        <end position="89"/>
    </location>
</feature>
<evidence type="ECO:0000256" key="1">
    <source>
        <dbReference type="ARBA" id="ARBA00004651"/>
    </source>
</evidence>
<dbReference type="GO" id="GO:0022857">
    <property type="term" value="F:transmembrane transporter activity"/>
    <property type="evidence" value="ECO:0007669"/>
    <property type="project" value="InterPro"/>
</dbReference>
<dbReference type="SUPFAM" id="SSF103473">
    <property type="entry name" value="MFS general substrate transporter"/>
    <property type="match status" value="1"/>
</dbReference>
<evidence type="ECO:0000256" key="5">
    <source>
        <dbReference type="ARBA" id="ARBA00023136"/>
    </source>
</evidence>
<feature type="domain" description="Major facilitator superfamily (MFS) profile" evidence="7">
    <location>
        <begin position="7"/>
        <end position="445"/>
    </location>
</feature>
<dbReference type="RefSeq" id="WP_007391996.1">
    <property type="nucleotide sequence ID" value="NZ_KQ960926.1"/>
</dbReference>
<dbReference type="PATRIC" id="fig|1588748.3.peg.146"/>
<dbReference type="EMBL" id="LSDT01000003">
    <property type="protein sequence ID" value="KXB93015.1"/>
    <property type="molecule type" value="Genomic_DNA"/>
</dbReference>
<keyword evidence="3 6" id="KW-0812">Transmembrane</keyword>
<evidence type="ECO:0000313" key="9">
    <source>
        <dbReference type="Proteomes" id="UP000070160"/>
    </source>
</evidence>
<comment type="caution">
    <text evidence="8">The sequence shown here is derived from an EMBL/GenBank/DDBJ whole genome shotgun (WGS) entry which is preliminary data.</text>
</comment>
<evidence type="ECO:0000256" key="2">
    <source>
        <dbReference type="ARBA" id="ARBA00022448"/>
    </source>
</evidence>